<dbReference type="Proteomes" id="UP001345963">
    <property type="component" value="Unassembled WGS sequence"/>
</dbReference>
<reference evidence="1 2" key="1">
    <citation type="submission" date="2021-07" db="EMBL/GenBank/DDBJ databases">
        <authorList>
            <person name="Palmer J.M."/>
        </authorList>
    </citation>
    <scope>NUCLEOTIDE SEQUENCE [LARGE SCALE GENOMIC DNA]</scope>
    <source>
        <strain evidence="1 2">AT_MEX2019</strain>
        <tissue evidence="1">Muscle</tissue>
    </source>
</reference>
<protein>
    <submittedName>
        <fullName evidence="1">Uncharacterized protein</fullName>
    </submittedName>
</protein>
<sequence>MGSYIRFPSQIRAAVCLYSCPLVLSMPEPVTVSTQPSAYISVDSRVFQRRMVDFCIINCTELNCCAVRWLKMGFHETTIVKTGAVNGSLLTVLFSKTPSKELVFSLISCILSTVVESLL</sequence>
<gene>
    <name evidence="1" type="ORF">ATANTOWER_019095</name>
</gene>
<evidence type="ECO:0000313" key="2">
    <source>
        <dbReference type="Proteomes" id="UP001345963"/>
    </source>
</evidence>
<dbReference type="EMBL" id="JAHUTI010043327">
    <property type="protein sequence ID" value="MED6246514.1"/>
    <property type="molecule type" value="Genomic_DNA"/>
</dbReference>
<organism evidence="1 2">
    <name type="scientific">Ataeniobius toweri</name>
    <dbReference type="NCBI Taxonomy" id="208326"/>
    <lineage>
        <taxon>Eukaryota</taxon>
        <taxon>Metazoa</taxon>
        <taxon>Chordata</taxon>
        <taxon>Craniata</taxon>
        <taxon>Vertebrata</taxon>
        <taxon>Euteleostomi</taxon>
        <taxon>Actinopterygii</taxon>
        <taxon>Neopterygii</taxon>
        <taxon>Teleostei</taxon>
        <taxon>Neoteleostei</taxon>
        <taxon>Acanthomorphata</taxon>
        <taxon>Ovalentaria</taxon>
        <taxon>Atherinomorphae</taxon>
        <taxon>Cyprinodontiformes</taxon>
        <taxon>Goodeidae</taxon>
        <taxon>Ataeniobius</taxon>
    </lineage>
</organism>
<keyword evidence="2" id="KW-1185">Reference proteome</keyword>
<proteinExistence type="predicted"/>
<comment type="caution">
    <text evidence="1">The sequence shown here is derived from an EMBL/GenBank/DDBJ whole genome shotgun (WGS) entry which is preliminary data.</text>
</comment>
<evidence type="ECO:0000313" key="1">
    <source>
        <dbReference type="EMBL" id="MED6246514.1"/>
    </source>
</evidence>
<name>A0ABU7B8E4_9TELE</name>
<accession>A0ABU7B8E4</accession>